<evidence type="ECO:0000256" key="4">
    <source>
        <dbReference type="ARBA" id="ARBA00022692"/>
    </source>
</evidence>
<dbReference type="EMBL" id="CVQI01017557">
    <property type="protein sequence ID" value="CRK25210.1"/>
    <property type="molecule type" value="Genomic_DNA"/>
</dbReference>
<organism evidence="12 13">
    <name type="scientific">Verticillium longisporum</name>
    <name type="common">Verticillium dahliae var. longisporum</name>
    <dbReference type="NCBI Taxonomy" id="100787"/>
    <lineage>
        <taxon>Eukaryota</taxon>
        <taxon>Fungi</taxon>
        <taxon>Dikarya</taxon>
        <taxon>Ascomycota</taxon>
        <taxon>Pezizomycotina</taxon>
        <taxon>Sordariomycetes</taxon>
        <taxon>Hypocreomycetidae</taxon>
        <taxon>Glomerellales</taxon>
        <taxon>Plectosphaerellaceae</taxon>
        <taxon>Verticillium</taxon>
    </lineage>
</organism>
<dbReference type="AlphaFoldDB" id="A0A0G4MS52"/>
<dbReference type="InterPro" id="IPR036249">
    <property type="entry name" value="Thioredoxin-like_sf"/>
</dbReference>
<dbReference type="Proteomes" id="UP000044602">
    <property type="component" value="Unassembled WGS sequence"/>
</dbReference>
<evidence type="ECO:0000256" key="8">
    <source>
        <dbReference type="ARBA" id="ARBA00023136"/>
    </source>
</evidence>
<keyword evidence="4 9" id="KW-0812">Transmembrane</keyword>
<evidence type="ECO:0000256" key="1">
    <source>
        <dbReference type="ARBA" id="ARBA00002791"/>
    </source>
</evidence>
<name>A0A0G4MS52_VERLO</name>
<feature type="chain" id="PRO_5010420121" description="Magnesium transporter protein 1" evidence="10">
    <location>
        <begin position="20"/>
        <end position="330"/>
    </location>
</feature>
<dbReference type="SUPFAM" id="SSF52833">
    <property type="entry name" value="Thioredoxin-like"/>
    <property type="match status" value="1"/>
</dbReference>
<dbReference type="GO" id="GO:0018279">
    <property type="term" value="P:protein N-linked glycosylation via asparagine"/>
    <property type="evidence" value="ECO:0007669"/>
    <property type="project" value="TreeGrafter"/>
</dbReference>
<feature type="signal peptide" evidence="10">
    <location>
        <begin position="1"/>
        <end position="19"/>
    </location>
</feature>
<sequence length="330" mass="36643">MRWFSSLLRLSLLASGALAAAKSSEERFQDFHTKALSSSPVKLNDKTFKQITALPRDYTTMVLLTALDSKFGCQLCREFQPEWDILSRSWTKGDKKAESRMIFGTLDFADGRDTFMSLGLQTAPVLLLYLPTTGPHAVASSEPLRYDFTSGPQVAEQVHSWLARHMDGRPQPSVRRPINWMRWISTVVVTLGLGTALITASPYVLPVIRSRNLWAVFSLITILLFTSGYMFTLIRKTPYVVGNGKGGVTYFTGGFQNQLGMETQIVAAIYGVLAFCAIALTVKVPRIADPKKQQIAILAGAGVMFIMYSFLLSVFRIKNGGYPFSLPPFM</sequence>
<keyword evidence="7 9" id="KW-1133">Transmembrane helix</keyword>
<evidence type="ECO:0000256" key="9">
    <source>
        <dbReference type="SAM" id="Phobius"/>
    </source>
</evidence>
<dbReference type="EMBL" id="CVQH01024527">
    <property type="protein sequence ID" value="CRK37049.1"/>
    <property type="molecule type" value="Genomic_DNA"/>
</dbReference>
<dbReference type="GO" id="GO:0008250">
    <property type="term" value="C:oligosaccharyltransferase complex"/>
    <property type="evidence" value="ECO:0007669"/>
    <property type="project" value="TreeGrafter"/>
</dbReference>
<evidence type="ECO:0000256" key="2">
    <source>
        <dbReference type="ARBA" id="ARBA00004477"/>
    </source>
</evidence>
<comment type="subcellular location">
    <subcellularLocation>
        <location evidence="2">Endoplasmic reticulum membrane</location>
        <topology evidence="2">Multi-pass membrane protein</topology>
    </subcellularLocation>
</comment>
<keyword evidence="5 10" id="KW-0732">Signal</keyword>
<reference evidence="13 14" key="1">
    <citation type="submission" date="2015-05" db="EMBL/GenBank/DDBJ databases">
        <authorList>
            <person name="Fogelqvist Johan"/>
        </authorList>
    </citation>
    <scope>NUCLEOTIDE SEQUENCE [LARGE SCALE GENOMIC DNA]</scope>
    <source>
        <strain evidence="12">VL1</strain>
        <strain evidence="11">VL2</strain>
    </source>
</reference>
<evidence type="ECO:0000313" key="13">
    <source>
        <dbReference type="Proteomes" id="UP000044602"/>
    </source>
</evidence>
<evidence type="ECO:0000256" key="6">
    <source>
        <dbReference type="ARBA" id="ARBA00022824"/>
    </source>
</evidence>
<feature type="transmembrane region" description="Helical" evidence="9">
    <location>
        <begin position="212"/>
        <end position="234"/>
    </location>
</feature>
<evidence type="ECO:0008006" key="15">
    <source>
        <dbReference type="Google" id="ProtNLM"/>
    </source>
</evidence>
<evidence type="ECO:0000256" key="5">
    <source>
        <dbReference type="ARBA" id="ARBA00022729"/>
    </source>
</evidence>
<comment type="similarity">
    <text evidence="3">Belongs to the OST3/OST6 family.</text>
</comment>
<gene>
    <name evidence="12" type="ORF">BN1708_007303</name>
    <name evidence="11" type="ORF">BN1723_013541</name>
</gene>
<dbReference type="PANTHER" id="PTHR12692">
    <property type="entry name" value="DOLICHYL-DIPHOSPHOOLIGOSACCHARIDE--PROTEIN GLYCOSYLTRANSFERASE-RELATED"/>
    <property type="match status" value="1"/>
</dbReference>
<evidence type="ECO:0000256" key="3">
    <source>
        <dbReference type="ARBA" id="ARBA00009561"/>
    </source>
</evidence>
<evidence type="ECO:0000256" key="10">
    <source>
        <dbReference type="SAM" id="SignalP"/>
    </source>
</evidence>
<comment type="function">
    <text evidence="1">Subunit of the oligosaccharyl transferase (OST) complex that catalyzes the initial transfer of a defined glycan (Glc(3)Man(9)GlcNAc(2) in eukaryotes) from the lipid carrier dolichol-pyrophosphate to an asparagine residue within an Asn-X-Ser/Thr consensus motif in nascent polypeptide chains, the first step in protein N-glycosylation. N-glycosylation occurs cotranslationally and the complex associates with the Sec61 complex at the channel-forming translocon complex that mediates protein translocation across the endoplasmic reticulum (ER). All subunits are required for a maximal enzyme activity.</text>
</comment>
<dbReference type="Proteomes" id="UP000045706">
    <property type="component" value="Unassembled WGS sequence"/>
</dbReference>
<proteinExistence type="inferred from homology"/>
<dbReference type="FunFam" id="3.40.30.10:FF:000302">
    <property type="entry name" value="Oligosaccharyl transferase subunit (Gamma), putative"/>
    <property type="match status" value="1"/>
</dbReference>
<dbReference type="PANTHER" id="PTHR12692:SF0">
    <property type="entry name" value="GH11935P"/>
    <property type="match status" value="1"/>
</dbReference>
<evidence type="ECO:0000313" key="14">
    <source>
        <dbReference type="Proteomes" id="UP000045706"/>
    </source>
</evidence>
<evidence type="ECO:0000313" key="11">
    <source>
        <dbReference type="EMBL" id="CRK25210.1"/>
    </source>
</evidence>
<evidence type="ECO:0000256" key="7">
    <source>
        <dbReference type="ARBA" id="ARBA00022989"/>
    </source>
</evidence>
<dbReference type="STRING" id="100787.A0A0G4MS52"/>
<keyword evidence="13" id="KW-1185">Reference proteome</keyword>
<protein>
    <recommendedName>
        <fullName evidence="15">Magnesium transporter protein 1</fullName>
    </recommendedName>
</protein>
<dbReference type="InterPro" id="IPR021149">
    <property type="entry name" value="OligosaccharylTrfase_OST3/OST6"/>
</dbReference>
<keyword evidence="6" id="KW-0256">Endoplasmic reticulum</keyword>
<feature type="transmembrane region" description="Helical" evidence="9">
    <location>
        <begin position="265"/>
        <end position="284"/>
    </location>
</feature>
<keyword evidence="8 9" id="KW-0472">Membrane</keyword>
<dbReference type="Pfam" id="PF04756">
    <property type="entry name" value="OST3_OST6"/>
    <property type="match status" value="1"/>
</dbReference>
<accession>A0A0G4MS52</accession>
<evidence type="ECO:0000313" key="12">
    <source>
        <dbReference type="EMBL" id="CRK37049.1"/>
    </source>
</evidence>
<feature type="transmembrane region" description="Helical" evidence="9">
    <location>
        <begin position="180"/>
        <end position="205"/>
    </location>
</feature>
<dbReference type="Gene3D" id="3.40.30.10">
    <property type="entry name" value="Glutaredoxin"/>
    <property type="match status" value="1"/>
</dbReference>
<feature type="transmembrane region" description="Helical" evidence="9">
    <location>
        <begin position="296"/>
        <end position="317"/>
    </location>
</feature>